<keyword evidence="1" id="KW-0812">Transmembrane</keyword>
<keyword evidence="1" id="KW-0472">Membrane</keyword>
<accession>A0ABT5ZC77</accession>
<name>A0ABT5ZC77_9ACTN</name>
<feature type="transmembrane region" description="Helical" evidence="1">
    <location>
        <begin position="91"/>
        <end position="117"/>
    </location>
</feature>
<dbReference type="Proteomes" id="UP001220022">
    <property type="component" value="Unassembled WGS sequence"/>
</dbReference>
<evidence type="ECO:0000313" key="2">
    <source>
        <dbReference type="EMBL" id="MDF2261242.1"/>
    </source>
</evidence>
<feature type="transmembrane region" description="Helical" evidence="1">
    <location>
        <begin position="336"/>
        <end position="358"/>
    </location>
</feature>
<feature type="transmembrane region" description="Helical" evidence="1">
    <location>
        <begin position="202"/>
        <end position="228"/>
    </location>
</feature>
<organism evidence="2 3">
    <name type="scientific">Streptantibioticus ferralitis</name>
    <dbReference type="NCBI Taxonomy" id="236510"/>
    <lineage>
        <taxon>Bacteria</taxon>
        <taxon>Bacillati</taxon>
        <taxon>Actinomycetota</taxon>
        <taxon>Actinomycetes</taxon>
        <taxon>Kitasatosporales</taxon>
        <taxon>Streptomycetaceae</taxon>
        <taxon>Streptantibioticus</taxon>
    </lineage>
</organism>
<protein>
    <recommendedName>
        <fullName evidence="4">Integral membrane protein</fullName>
    </recommendedName>
</protein>
<evidence type="ECO:0008006" key="4">
    <source>
        <dbReference type="Google" id="ProtNLM"/>
    </source>
</evidence>
<dbReference type="EMBL" id="JARHTQ010000051">
    <property type="protein sequence ID" value="MDF2261242.1"/>
    <property type="molecule type" value="Genomic_DNA"/>
</dbReference>
<reference evidence="2 3" key="1">
    <citation type="submission" date="2023-03" db="EMBL/GenBank/DDBJ databases">
        <title>Draft genome sequence of type strain Streptomyces ferralitis JCM 14344.</title>
        <authorList>
            <person name="Klaysubun C."/>
            <person name="Duangmal K."/>
        </authorList>
    </citation>
    <scope>NUCLEOTIDE SEQUENCE [LARGE SCALE GENOMIC DNA]</scope>
    <source>
        <strain evidence="2 3">JCM 14344</strain>
    </source>
</reference>
<gene>
    <name evidence="2" type="ORF">P2L57_37645</name>
</gene>
<feature type="transmembrane region" description="Helical" evidence="1">
    <location>
        <begin position="287"/>
        <end position="308"/>
    </location>
</feature>
<evidence type="ECO:0000313" key="3">
    <source>
        <dbReference type="Proteomes" id="UP001220022"/>
    </source>
</evidence>
<feature type="transmembrane region" description="Helical" evidence="1">
    <location>
        <begin position="49"/>
        <end position="70"/>
    </location>
</feature>
<sequence>MLSLRLMRGARPLSLLRRLLVMTASAGTGFLLLAAVGHALGHPQDTSAGLLRLAWCLVPLATAVHLSVEVSRTETGGQSHPGLVVAGLGQAWLPVLAAVSTGVTCLLGSGIALGAFLCFRERLAGSMPLPVAGIATLLVALPLAGAAASLFALRPKRRAATASGLPWGVALIAAGLAVEVYASRWTRPAAGTALPLPGGLGAIAPAVLVGWTLSAAGLVLVGPGLVHFAGRLLAVYRPGAVRLLAGRSLQTRAPRVGRPLGVLCAVASAALAATVLHGSAARPLGPLTGLGAALMLACTTATVCTAAAESALSRHDTAETLEDLAAPGRVLRSAALLRLAAVLIVLAPVTWAVAQLAALPLPH</sequence>
<proteinExistence type="predicted"/>
<comment type="caution">
    <text evidence="2">The sequence shown here is derived from an EMBL/GenBank/DDBJ whole genome shotgun (WGS) entry which is preliminary data.</text>
</comment>
<keyword evidence="3" id="KW-1185">Reference proteome</keyword>
<feature type="transmembrane region" description="Helical" evidence="1">
    <location>
        <begin position="260"/>
        <end position="281"/>
    </location>
</feature>
<feature type="transmembrane region" description="Helical" evidence="1">
    <location>
        <begin position="165"/>
        <end position="182"/>
    </location>
</feature>
<keyword evidence="1" id="KW-1133">Transmembrane helix</keyword>
<feature type="transmembrane region" description="Helical" evidence="1">
    <location>
        <begin position="129"/>
        <end position="153"/>
    </location>
</feature>
<evidence type="ECO:0000256" key="1">
    <source>
        <dbReference type="SAM" id="Phobius"/>
    </source>
</evidence>
<dbReference type="RefSeq" id="WP_275822645.1">
    <property type="nucleotide sequence ID" value="NZ_BAAANM010000026.1"/>
</dbReference>